<dbReference type="Proteomes" id="UP000199239">
    <property type="component" value="Unassembled WGS sequence"/>
</dbReference>
<proteinExistence type="inferred from homology"/>
<evidence type="ECO:0000313" key="8">
    <source>
        <dbReference type="EMBL" id="SFT16350.1"/>
    </source>
</evidence>
<keyword evidence="4 6" id="KW-1133">Transmembrane helix</keyword>
<feature type="transmembrane region" description="Helical" evidence="6">
    <location>
        <begin position="175"/>
        <end position="196"/>
    </location>
</feature>
<dbReference type="InterPro" id="IPR037185">
    <property type="entry name" value="EmrE-like"/>
</dbReference>
<feature type="transmembrane region" description="Helical" evidence="6">
    <location>
        <begin position="114"/>
        <end position="135"/>
    </location>
</feature>
<keyword evidence="9" id="KW-1185">Reference proteome</keyword>
<keyword evidence="3 6" id="KW-0812">Transmembrane</keyword>
<evidence type="ECO:0000256" key="4">
    <source>
        <dbReference type="ARBA" id="ARBA00022989"/>
    </source>
</evidence>
<evidence type="ECO:0000313" key="9">
    <source>
        <dbReference type="Proteomes" id="UP000199239"/>
    </source>
</evidence>
<keyword evidence="5 6" id="KW-0472">Membrane</keyword>
<dbReference type="STRING" id="394264.SAMN04488040_3519"/>
<dbReference type="PANTHER" id="PTHR32322:SF2">
    <property type="entry name" value="EAMA DOMAIN-CONTAINING PROTEIN"/>
    <property type="match status" value="1"/>
</dbReference>
<dbReference type="EMBL" id="FPAJ01000009">
    <property type="protein sequence ID" value="SFT16350.1"/>
    <property type="molecule type" value="Genomic_DNA"/>
</dbReference>
<dbReference type="Pfam" id="PF00892">
    <property type="entry name" value="EamA"/>
    <property type="match status" value="2"/>
</dbReference>
<name>A0A1I6VRJ0_9RHOB</name>
<feature type="domain" description="EamA" evidence="7">
    <location>
        <begin position="230"/>
        <end position="364"/>
    </location>
</feature>
<comment type="similarity">
    <text evidence="2">Belongs to the EamA transporter family.</text>
</comment>
<dbReference type="InterPro" id="IPR000620">
    <property type="entry name" value="EamA_dom"/>
</dbReference>
<feature type="domain" description="EamA" evidence="7">
    <location>
        <begin position="85"/>
        <end position="217"/>
    </location>
</feature>
<feature type="transmembrane region" description="Helical" evidence="6">
    <location>
        <begin position="260"/>
        <end position="279"/>
    </location>
</feature>
<dbReference type="GO" id="GO:0016020">
    <property type="term" value="C:membrane"/>
    <property type="evidence" value="ECO:0007669"/>
    <property type="project" value="UniProtKB-SubCell"/>
</dbReference>
<evidence type="ECO:0000256" key="5">
    <source>
        <dbReference type="ARBA" id="ARBA00023136"/>
    </source>
</evidence>
<comment type="subcellular location">
    <subcellularLocation>
        <location evidence="1">Membrane</location>
        <topology evidence="1">Multi-pass membrane protein</topology>
    </subcellularLocation>
</comment>
<feature type="transmembrane region" description="Helical" evidence="6">
    <location>
        <begin position="203"/>
        <end position="222"/>
    </location>
</feature>
<evidence type="ECO:0000256" key="3">
    <source>
        <dbReference type="ARBA" id="ARBA00022692"/>
    </source>
</evidence>
<feature type="transmembrane region" description="Helical" evidence="6">
    <location>
        <begin position="228"/>
        <end position="248"/>
    </location>
</feature>
<feature type="transmembrane region" description="Helical" evidence="6">
    <location>
        <begin position="324"/>
        <end position="341"/>
    </location>
</feature>
<sequence>MMWRYGTSSAAFRNGPLAALPEQRNGENCSNVATIASMRMVGTVFSKGMPLPMGRSKSTARPTTPYFPIRSDTAHMPITLPANLTGYAAAWSIVFVWSFWLIVSRVANNSGLTIYDLAAFRYGLASLVAVPLCLYYKPWRGLSLAKIAVVSFILGPIYILTVFSGFKYAPAAHGGIFMNGLLPLISIIFAVFITRIRPSFRQLLGAGLILVSAVALSFDATATSGENAWVGDILFLIGALFFSSYVILSERWQLSAMQIIFCGTIVNAVLYLPIWALWLPSGIATAPMGPLVLQAIYQGFVPNLIGLLFIAYASRTIGNGNTSFILAAVPGGGAILGALILGESLSLIGVFALVVLTVGLLISVRKRKPLAVQ</sequence>
<evidence type="ECO:0000259" key="7">
    <source>
        <dbReference type="Pfam" id="PF00892"/>
    </source>
</evidence>
<reference evidence="9" key="1">
    <citation type="submission" date="2016-10" db="EMBL/GenBank/DDBJ databases">
        <authorList>
            <person name="Varghese N."/>
            <person name="Submissions S."/>
        </authorList>
    </citation>
    <scope>NUCLEOTIDE SEQUENCE [LARGE SCALE GENOMIC DNA]</scope>
    <source>
        <strain evidence="9">DSM 23422</strain>
    </source>
</reference>
<gene>
    <name evidence="8" type="ORF">SAMN04488040_3519</name>
</gene>
<evidence type="ECO:0000256" key="1">
    <source>
        <dbReference type="ARBA" id="ARBA00004141"/>
    </source>
</evidence>
<feature type="transmembrane region" description="Helical" evidence="6">
    <location>
        <begin position="347"/>
        <end position="364"/>
    </location>
</feature>
<feature type="transmembrane region" description="Helical" evidence="6">
    <location>
        <begin position="291"/>
        <end position="312"/>
    </location>
</feature>
<protein>
    <submittedName>
        <fullName evidence="8">Permease of the drug/metabolite transporter (DMT) superfamily</fullName>
    </submittedName>
</protein>
<evidence type="ECO:0000256" key="6">
    <source>
        <dbReference type="SAM" id="Phobius"/>
    </source>
</evidence>
<evidence type="ECO:0000256" key="2">
    <source>
        <dbReference type="ARBA" id="ARBA00007362"/>
    </source>
</evidence>
<dbReference type="InterPro" id="IPR050638">
    <property type="entry name" value="AA-Vitamin_Transporters"/>
</dbReference>
<organism evidence="8 9">
    <name type="scientific">Sulfitobacter marinus</name>
    <dbReference type="NCBI Taxonomy" id="394264"/>
    <lineage>
        <taxon>Bacteria</taxon>
        <taxon>Pseudomonadati</taxon>
        <taxon>Pseudomonadota</taxon>
        <taxon>Alphaproteobacteria</taxon>
        <taxon>Rhodobacterales</taxon>
        <taxon>Roseobacteraceae</taxon>
        <taxon>Sulfitobacter</taxon>
    </lineage>
</organism>
<dbReference type="AlphaFoldDB" id="A0A1I6VRJ0"/>
<dbReference type="SUPFAM" id="SSF103481">
    <property type="entry name" value="Multidrug resistance efflux transporter EmrE"/>
    <property type="match status" value="2"/>
</dbReference>
<feature type="transmembrane region" description="Helical" evidence="6">
    <location>
        <begin position="84"/>
        <end position="102"/>
    </location>
</feature>
<dbReference type="PANTHER" id="PTHR32322">
    <property type="entry name" value="INNER MEMBRANE TRANSPORTER"/>
    <property type="match status" value="1"/>
</dbReference>
<feature type="transmembrane region" description="Helical" evidence="6">
    <location>
        <begin position="147"/>
        <end position="169"/>
    </location>
</feature>
<accession>A0A1I6VRJ0</accession>